<dbReference type="RefSeq" id="WP_182704806.1">
    <property type="nucleotide sequence ID" value="NZ_JACJII010000001.1"/>
</dbReference>
<sequence>MRRLTAALLAALTLVAAAACGGGDDGPSDISQVTLRVGDQKGSSLQSLLGAAGQLDGVPYKISWSLFTSGPPILEAVNAGAVDFGVVGNTPPVFSAAARSEIVIIGAVESKRDGQAIVVPKNSPLRSPAELRGRKIAVAKGSSAHYHLLSVLKRHGIAYGDVQPQYLQPADALTALTGGRIDAWATWEPYTAQAEIQTGARILADGNGYTNGYGFQITSRSALDNQAKTAALKDFLNRYRTALKWANTHHKEWAGRWAADTGLPVPVAERAHLRRFTEIIRVDDAVIAEEQRLADAFAEIGLIPGRFDFSGYFDRRFNDTVPSS</sequence>
<dbReference type="Proteomes" id="UP000539313">
    <property type="component" value="Unassembled WGS sequence"/>
</dbReference>
<dbReference type="EMBL" id="JACJII010000001">
    <property type="protein sequence ID" value="MBA9002892.1"/>
    <property type="molecule type" value="Genomic_DNA"/>
</dbReference>
<comment type="similarity">
    <text evidence="2">Belongs to the bacterial solute-binding protein SsuA/TauA family.</text>
</comment>
<feature type="domain" description="Solute-binding protein family 3/N-terminal" evidence="8">
    <location>
        <begin position="34"/>
        <end position="249"/>
    </location>
</feature>
<name>A0A7W3MVY4_9ACTN</name>
<feature type="signal peptide" evidence="7">
    <location>
        <begin position="1"/>
        <end position="18"/>
    </location>
</feature>
<evidence type="ECO:0000256" key="6">
    <source>
        <dbReference type="ARBA" id="ARBA00070228"/>
    </source>
</evidence>
<organism evidence="9 10">
    <name type="scientific">Thermomonospora cellulosilytica</name>
    <dbReference type="NCBI Taxonomy" id="1411118"/>
    <lineage>
        <taxon>Bacteria</taxon>
        <taxon>Bacillati</taxon>
        <taxon>Actinomycetota</taxon>
        <taxon>Actinomycetes</taxon>
        <taxon>Streptosporangiales</taxon>
        <taxon>Thermomonosporaceae</taxon>
        <taxon>Thermomonospora</taxon>
    </lineage>
</organism>
<evidence type="ECO:0000313" key="10">
    <source>
        <dbReference type="Proteomes" id="UP000539313"/>
    </source>
</evidence>
<proteinExistence type="inferred from homology"/>
<dbReference type="Pfam" id="PF09084">
    <property type="entry name" value="NMT1"/>
    <property type="match status" value="1"/>
</dbReference>
<dbReference type="InterPro" id="IPR010067">
    <property type="entry name" value="ABC_SsuA_sub-bd"/>
</dbReference>
<evidence type="ECO:0000256" key="5">
    <source>
        <dbReference type="ARBA" id="ARBA00055538"/>
    </source>
</evidence>
<dbReference type="CDD" id="cd13558">
    <property type="entry name" value="PBP2_SsuA_like_2"/>
    <property type="match status" value="1"/>
</dbReference>
<dbReference type="GO" id="GO:0016020">
    <property type="term" value="C:membrane"/>
    <property type="evidence" value="ECO:0007669"/>
    <property type="project" value="InterPro"/>
</dbReference>
<protein>
    <recommendedName>
        <fullName evidence="6">Putative aliphatic sulfonates-binding protein</fullName>
    </recommendedName>
</protein>
<dbReference type="FunFam" id="3.40.190.10:FF:000050">
    <property type="entry name" value="Sulfonate ABC transporter substrate-binding protein"/>
    <property type="match status" value="1"/>
</dbReference>
<dbReference type="PANTHER" id="PTHR30024">
    <property type="entry name" value="ALIPHATIC SULFONATES-BINDING PROTEIN-RELATED"/>
    <property type="match status" value="1"/>
</dbReference>
<keyword evidence="10" id="KW-1185">Reference proteome</keyword>
<gene>
    <name evidence="9" type="ORF">HNR21_001774</name>
</gene>
<comment type="caution">
    <text evidence="9">The sequence shown here is derived from an EMBL/GenBank/DDBJ whole genome shotgun (WGS) entry which is preliminary data.</text>
</comment>
<evidence type="ECO:0000259" key="8">
    <source>
        <dbReference type="SMART" id="SM00062"/>
    </source>
</evidence>
<comment type="function">
    <text evidence="5">Part of a binding-protein-dependent transport system for aliphatic sulfonates. Putative binding protein.</text>
</comment>
<accession>A0A7W3MVY4</accession>
<evidence type="ECO:0000256" key="1">
    <source>
        <dbReference type="ARBA" id="ARBA00004418"/>
    </source>
</evidence>
<dbReference type="InterPro" id="IPR015168">
    <property type="entry name" value="SsuA/THI5"/>
</dbReference>
<evidence type="ECO:0000256" key="2">
    <source>
        <dbReference type="ARBA" id="ARBA00010742"/>
    </source>
</evidence>
<evidence type="ECO:0000256" key="3">
    <source>
        <dbReference type="ARBA" id="ARBA00022448"/>
    </source>
</evidence>
<dbReference type="Gene3D" id="3.40.190.10">
    <property type="entry name" value="Periplasmic binding protein-like II"/>
    <property type="match status" value="2"/>
</dbReference>
<dbReference type="PROSITE" id="PS51257">
    <property type="entry name" value="PROKAR_LIPOPROTEIN"/>
    <property type="match status" value="1"/>
</dbReference>
<dbReference type="AlphaFoldDB" id="A0A7W3MVY4"/>
<dbReference type="GO" id="GO:0042626">
    <property type="term" value="F:ATPase-coupled transmembrane transporter activity"/>
    <property type="evidence" value="ECO:0007669"/>
    <property type="project" value="InterPro"/>
</dbReference>
<dbReference type="SUPFAM" id="SSF53850">
    <property type="entry name" value="Periplasmic binding protein-like II"/>
    <property type="match status" value="1"/>
</dbReference>
<evidence type="ECO:0000256" key="7">
    <source>
        <dbReference type="SAM" id="SignalP"/>
    </source>
</evidence>
<dbReference type="PANTHER" id="PTHR30024:SF48">
    <property type="entry name" value="ABC TRANSPORTER SUBSTRATE-BINDING PROTEIN"/>
    <property type="match status" value="1"/>
</dbReference>
<dbReference type="NCBIfam" id="TIGR01728">
    <property type="entry name" value="SsuA_fam"/>
    <property type="match status" value="1"/>
</dbReference>
<feature type="chain" id="PRO_5038853484" description="Putative aliphatic sulfonates-binding protein" evidence="7">
    <location>
        <begin position="19"/>
        <end position="324"/>
    </location>
</feature>
<evidence type="ECO:0000256" key="4">
    <source>
        <dbReference type="ARBA" id="ARBA00022729"/>
    </source>
</evidence>
<keyword evidence="4 7" id="KW-0732">Signal</keyword>
<dbReference type="SMART" id="SM00062">
    <property type="entry name" value="PBPb"/>
    <property type="match status" value="1"/>
</dbReference>
<dbReference type="GO" id="GO:0042597">
    <property type="term" value="C:periplasmic space"/>
    <property type="evidence" value="ECO:0007669"/>
    <property type="project" value="UniProtKB-SubCell"/>
</dbReference>
<evidence type="ECO:0000313" key="9">
    <source>
        <dbReference type="EMBL" id="MBA9002892.1"/>
    </source>
</evidence>
<dbReference type="InterPro" id="IPR001638">
    <property type="entry name" value="Solute-binding_3/MltF_N"/>
</dbReference>
<comment type="subcellular location">
    <subcellularLocation>
        <location evidence="1">Periplasm</location>
    </subcellularLocation>
</comment>
<reference evidence="9 10" key="1">
    <citation type="submission" date="2020-08" db="EMBL/GenBank/DDBJ databases">
        <title>Sequencing the genomes of 1000 actinobacteria strains.</title>
        <authorList>
            <person name="Klenk H.-P."/>
        </authorList>
    </citation>
    <scope>NUCLEOTIDE SEQUENCE [LARGE SCALE GENOMIC DNA]</scope>
    <source>
        <strain evidence="9 10">DSM 45823</strain>
    </source>
</reference>
<keyword evidence="3" id="KW-0813">Transport</keyword>